<dbReference type="PANTHER" id="PTHR11733:SF211">
    <property type="entry name" value="OLIGOPEPTIDASE LIPOPROTEIN M13 FAMILY"/>
    <property type="match status" value="1"/>
</dbReference>
<dbReference type="AlphaFoldDB" id="A0A0G3XK99"/>
<dbReference type="CDD" id="cd08662">
    <property type="entry name" value="M13"/>
    <property type="match status" value="1"/>
</dbReference>
<evidence type="ECO:0000256" key="3">
    <source>
        <dbReference type="ARBA" id="ARBA00022723"/>
    </source>
</evidence>
<organism evidence="9 10">
    <name type="scientific">Croceicoccus naphthovorans</name>
    <dbReference type="NCBI Taxonomy" id="1348774"/>
    <lineage>
        <taxon>Bacteria</taxon>
        <taxon>Pseudomonadati</taxon>
        <taxon>Pseudomonadota</taxon>
        <taxon>Alphaproteobacteria</taxon>
        <taxon>Sphingomonadales</taxon>
        <taxon>Erythrobacteraceae</taxon>
        <taxon>Croceicoccus</taxon>
    </lineage>
</organism>
<dbReference type="KEGG" id="cna:AB433_07025"/>
<dbReference type="STRING" id="1348774.AB433_07025"/>
<dbReference type="PATRIC" id="fig|1348774.3.peg.1468"/>
<evidence type="ECO:0000259" key="8">
    <source>
        <dbReference type="Pfam" id="PF05649"/>
    </source>
</evidence>
<evidence type="ECO:0000256" key="6">
    <source>
        <dbReference type="ARBA" id="ARBA00023049"/>
    </source>
</evidence>
<dbReference type="Pfam" id="PF01431">
    <property type="entry name" value="Peptidase_M13"/>
    <property type="match status" value="1"/>
</dbReference>
<dbReference type="PROSITE" id="PS51885">
    <property type="entry name" value="NEPRILYSIN"/>
    <property type="match status" value="1"/>
</dbReference>
<comment type="cofactor">
    <cofactor evidence="1">
        <name>Zn(2+)</name>
        <dbReference type="ChEBI" id="CHEBI:29105"/>
    </cofactor>
</comment>
<evidence type="ECO:0008006" key="11">
    <source>
        <dbReference type="Google" id="ProtNLM"/>
    </source>
</evidence>
<dbReference type="InterPro" id="IPR024079">
    <property type="entry name" value="MetalloPept_cat_dom_sf"/>
</dbReference>
<dbReference type="Pfam" id="PF05649">
    <property type="entry name" value="Peptidase_M13_N"/>
    <property type="match status" value="1"/>
</dbReference>
<feature type="domain" description="Peptidase M13 N-terminal" evidence="8">
    <location>
        <begin position="33"/>
        <end position="419"/>
    </location>
</feature>
<dbReference type="Proteomes" id="UP000035287">
    <property type="component" value="Chromosome"/>
</dbReference>
<dbReference type="PANTHER" id="PTHR11733">
    <property type="entry name" value="ZINC METALLOPROTEASE FAMILY M13 NEPRILYSIN-RELATED"/>
    <property type="match status" value="1"/>
</dbReference>
<keyword evidence="4" id="KW-0378">Hydrolase</keyword>
<dbReference type="GO" id="GO:0046872">
    <property type="term" value="F:metal ion binding"/>
    <property type="evidence" value="ECO:0007669"/>
    <property type="project" value="UniProtKB-KW"/>
</dbReference>
<dbReference type="Gene3D" id="3.40.390.10">
    <property type="entry name" value="Collagenase (Catalytic Domain)"/>
    <property type="match status" value="1"/>
</dbReference>
<evidence type="ECO:0000313" key="10">
    <source>
        <dbReference type="Proteomes" id="UP000035287"/>
    </source>
</evidence>
<keyword evidence="3" id="KW-0479">Metal-binding</keyword>
<dbReference type="Gene3D" id="1.10.1380.10">
    <property type="entry name" value="Neutral endopeptidase , domain2"/>
    <property type="match status" value="1"/>
</dbReference>
<dbReference type="GO" id="GO:0005886">
    <property type="term" value="C:plasma membrane"/>
    <property type="evidence" value="ECO:0007669"/>
    <property type="project" value="TreeGrafter"/>
</dbReference>
<dbReference type="PRINTS" id="PR00786">
    <property type="entry name" value="NEPRILYSIN"/>
</dbReference>
<evidence type="ECO:0000313" key="9">
    <source>
        <dbReference type="EMBL" id="AKM11617.1"/>
    </source>
</evidence>
<name>A0A0G3XK99_9SPHN</name>
<keyword evidence="6" id="KW-0482">Metalloprotease</keyword>
<dbReference type="InterPro" id="IPR042089">
    <property type="entry name" value="Peptidase_M13_dom_2"/>
</dbReference>
<dbReference type="EMBL" id="CP011770">
    <property type="protein sequence ID" value="AKM11617.1"/>
    <property type="molecule type" value="Genomic_DNA"/>
</dbReference>
<dbReference type="InterPro" id="IPR018497">
    <property type="entry name" value="Peptidase_M13_C"/>
</dbReference>
<evidence type="ECO:0000256" key="2">
    <source>
        <dbReference type="ARBA" id="ARBA00022670"/>
    </source>
</evidence>
<protein>
    <recommendedName>
        <fullName evidence="11">Peptidase M13</fullName>
    </recommendedName>
</protein>
<dbReference type="InterPro" id="IPR000718">
    <property type="entry name" value="Peptidase_M13"/>
</dbReference>
<accession>A0A0G3XK99</accession>
<keyword evidence="10" id="KW-1185">Reference proteome</keyword>
<keyword evidence="2" id="KW-0645">Protease</keyword>
<reference evidence="9 10" key="1">
    <citation type="submission" date="2015-06" db="EMBL/GenBank/DDBJ databases">
        <authorList>
            <person name="Zeng Y."/>
            <person name="Huang Y."/>
        </authorList>
    </citation>
    <scope>NUCLEOTIDE SEQUENCE [LARGE SCALE GENOMIC DNA]</scope>
    <source>
        <strain evidence="9 10">PQ-2</strain>
    </source>
</reference>
<feature type="domain" description="Peptidase M13 C-terminal" evidence="7">
    <location>
        <begin position="471"/>
        <end position="671"/>
    </location>
</feature>
<keyword evidence="5" id="KW-0862">Zinc</keyword>
<dbReference type="SUPFAM" id="SSF55486">
    <property type="entry name" value="Metalloproteases ('zincins'), catalytic domain"/>
    <property type="match status" value="1"/>
</dbReference>
<gene>
    <name evidence="9" type="ORF">AB433_07025</name>
</gene>
<evidence type="ECO:0000256" key="4">
    <source>
        <dbReference type="ARBA" id="ARBA00022801"/>
    </source>
</evidence>
<evidence type="ECO:0000259" key="7">
    <source>
        <dbReference type="Pfam" id="PF01431"/>
    </source>
</evidence>
<evidence type="ECO:0000256" key="5">
    <source>
        <dbReference type="ARBA" id="ARBA00022833"/>
    </source>
</evidence>
<dbReference type="InterPro" id="IPR008753">
    <property type="entry name" value="Peptidase_M13_N"/>
</dbReference>
<evidence type="ECO:0000256" key="1">
    <source>
        <dbReference type="ARBA" id="ARBA00001947"/>
    </source>
</evidence>
<dbReference type="GO" id="GO:0016485">
    <property type="term" value="P:protein processing"/>
    <property type="evidence" value="ECO:0007669"/>
    <property type="project" value="TreeGrafter"/>
</dbReference>
<sequence length="674" mass="75629">MTACSSGREDARQPLQGTAIGISVEAIDTRVDPGDDFYNYANGSWIASTEIPADKTSVGAWSFAYDRTQQRLQTMVEELAGQPQDDGTPEALIARYYRAFTDTTAIDGAGMEPVQRDLDRFAKIESVTDLSRVIGEQLRADVDPFNYTDFDTANLFGLFVSKPLTGDAMTPYLLQGGLGMPDRIYYVSDTPEMQANRTAYRAYIARVFRLSGFDRPNARAQAVLDLETKIAQAHMTRIESYDLAARGSQWEGADFARRAPGMDWDAFFRASGLQDAGTFSVFHERAIPALSNLVASEPLDAWKDWLAFHQIDEHADVMPRPIRVAHFEFADKRLAGREQQRPRSELAIRAMRPILGDALGAVYVARHFPEEQRRDVEIMVERIREAFEVRLQASDWMAPETRDAAVEKVRTMVVGIGQPKAPDDYTGLTFRGRSAYGMTIAAEKAATRRQLAKIGKPVDRDEWWLSAHEINALNLPVQNAMNFPAAFMQPPQYDPEADAAFNYGALGATIGHEIVHGFDDVGAEFDQNGEMRNWWTPADKAEFKRRGQKLADQFSAYRPFPDLQINGNLTLSENIADLVGLQAAYDAYRASLGGKEPPVIEGFTGDQRFFIAFAQSWADKTRDKVLRDQIQSDGHAPDRYRAQTVRNIDAWYRAFDVEKGEALYLSPEERVTIF</sequence>
<dbReference type="GO" id="GO:0004222">
    <property type="term" value="F:metalloendopeptidase activity"/>
    <property type="evidence" value="ECO:0007669"/>
    <property type="project" value="InterPro"/>
</dbReference>
<proteinExistence type="predicted"/>